<sequence>MLDWRGSAMAKVTVEADAKADPQRVWDVVSDLSRVAEWNTMHEGFTGDVPATLGQGTEYRQKVKLMGMPAEMAWRVTTATPPGRLEQDGDGPMGVKAKNLFVIVPAEGGSHITYEMEFVGPALKGPMAGMLEKQAGAAGQQALAKLVALAE</sequence>
<name>A0A7W7H7X5_9ACTN</name>
<dbReference type="EMBL" id="JACHNB010000001">
    <property type="protein sequence ID" value="MBB4745252.1"/>
    <property type="molecule type" value="Genomic_DNA"/>
</dbReference>
<organism evidence="1 2">
    <name type="scientific">Actinoplanes octamycinicus</name>
    <dbReference type="NCBI Taxonomy" id="135948"/>
    <lineage>
        <taxon>Bacteria</taxon>
        <taxon>Bacillati</taxon>
        <taxon>Actinomycetota</taxon>
        <taxon>Actinomycetes</taxon>
        <taxon>Micromonosporales</taxon>
        <taxon>Micromonosporaceae</taxon>
        <taxon>Actinoplanes</taxon>
    </lineage>
</organism>
<keyword evidence="2" id="KW-1185">Reference proteome</keyword>
<comment type="caution">
    <text evidence="1">The sequence shown here is derived from an EMBL/GenBank/DDBJ whole genome shotgun (WGS) entry which is preliminary data.</text>
</comment>
<dbReference type="Gene3D" id="3.30.530.20">
    <property type="match status" value="1"/>
</dbReference>
<reference evidence="1 2" key="1">
    <citation type="submission" date="2020-08" db="EMBL/GenBank/DDBJ databases">
        <title>Sequencing the genomes of 1000 actinobacteria strains.</title>
        <authorList>
            <person name="Klenk H.-P."/>
        </authorList>
    </citation>
    <scope>NUCLEOTIDE SEQUENCE [LARGE SCALE GENOMIC DNA]</scope>
    <source>
        <strain evidence="1 2">DSM 45809</strain>
    </source>
</reference>
<evidence type="ECO:0000313" key="2">
    <source>
        <dbReference type="Proteomes" id="UP000546162"/>
    </source>
</evidence>
<dbReference type="SUPFAM" id="SSF55961">
    <property type="entry name" value="Bet v1-like"/>
    <property type="match status" value="1"/>
</dbReference>
<dbReference type="Proteomes" id="UP000546162">
    <property type="component" value="Unassembled WGS sequence"/>
</dbReference>
<dbReference type="Pfam" id="PF10604">
    <property type="entry name" value="Polyketide_cyc2"/>
    <property type="match status" value="1"/>
</dbReference>
<dbReference type="InterPro" id="IPR019587">
    <property type="entry name" value="Polyketide_cyclase/dehydratase"/>
</dbReference>
<proteinExistence type="predicted"/>
<dbReference type="InterPro" id="IPR023393">
    <property type="entry name" value="START-like_dom_sf"/>
</dbReference>
<dbReference type="CDD" id="cd07812">
    <property type="entry name" value="SRPBCC"/>
    <property type="match status" value="1"/>
</dbReference>
<gene>
    <name evidence="1" type="ORF">BJY16_008711</name>
</gene>
<evidence type="ECO:0000313" key="1">
    <source>
        <dbReference type="EMBL" id="MBB4745252.1"/>
    </source>
</evidence>
<accession>A0A7W7H7X5</accession>
<protein>
    <submittedName>
        <fullName evidence="1">Uncharacterized protein YndB with AHSA1/START domain</fullName>
    </submittedName>
</protein>
<dbReference type="AlphaFoldDB" id="A0A7W7H7X5"/>